<evidence type="ECO:0000256" key="2">
    <source>
        <dbReference type="ARBA" id="ARBA00022475"/>
    </source>
</evidence>
<name>A0A087BN66_9BIFI</name>
<feature type="transmembrane region" description="Helical" evidence="7">
    <location>
        <begin position="181"/>
        <end position="210"/>
    </location>
</feature>
<dbReference type="AlphaFoldDB" id="A0A087BN66"/>
<dbReference type="InterPro" id="IPR022791">
    <property type="entry name" value="L-PG_synthase/AglD"/>
</dbReference>
<keyword evidence="5 7" id="KW-0472">Membrane</keyword>
<evidence type="ECO:0000313" key="8">
    <source>
        <dbReference type="EMBL" id="KFI72466.1"/>
    </source>
</evidence>
<dbReference type="EMBL" id="JGZD01000009">
    <property type="protein sequence ID" value="KFI72466.1"/>
    <property type="molecule type" value="Genomic_DNA"/>
</dbReference>
<organism evidence="8 9">
    <name type="scientific">Bifidobacterium minimum</name>
    <dbReference type="NCBI Taxonomy" id="1693"/>
    <lineage>
        <taxon>Bacteria</taxon>
        <taxon>Bacillati</taxon>
        <taxon>Actinomycetota</taxon>
        <taxon>Actinomycetes</taxon>
        <taxon>Bifidobacteriales</taxon>
        <taxon>Bifidobacteriaceae</taxon>
        <taxon>Bifidobacterium</taxon>
    </lineage>
</organism>
<evidence type="ECO:0000256" key="5">
    <source>
        <dbReference type="ARBA" id="ARBA00023136"/>
    </source>
</evidence>
<dbReference type="Proteomes" id="UP000029014">
    <property type="component" value="Unassembled WGS sequence"/>
</dbReference>
<feature type="transmembrane region" description="Helical" evidence="7">
    <location>
        <begin position="781"/>
        <end position="801"/>
    </location>
</feature>
<feature type="transmembrane region" description="Helical" evidence="7">
    <location>
        <begin position="747"/>
        <end position="769"/>
    </location>
</feature>
<evidence type="ECO:0008006" key="10">
    <source>
        <dbReference type="Google" id="ProtNLM"/>
    </source>
</evidence>
<comment type="subcellular location">
    <subcellularLocation>
        <location evidence="1">Cell membrane</location>
        <topology evidence="1">Multi-pass membrane protein</topology>
    </subcellularLocation>
</comment>
<evidence type="ECO:0000256" key="6">
    <source>
        <dbReference type="SAM" id="MobiDB-lite"/>
    </source>
</evidence>
<feature type="transmembrane region" description="Helical" evidence="7">
    <location>
        <begin position="519"/>
        <end position="536"/>
    </location>
</feature>
<dbReference type="STRING" id="1693.BMIN_0361"/>
<comment type="caution">
    <text evidence="8">The sequence shown here is derived from an EMBL/GenBank/DDBJ whole genome shotgun (WGS) entry which is preliminary data.</text>
</comment>
<keyword evidence="9" id="KW-1185">Reference proteome</keyword>
<feature type="transmembrane region" description="Helical" evidence="7">
    <location>
        <begin position="37"/>
        <end position="57"/>
    </location>
</feature>
<keyword evidence="4 7" id="KW-1133">Transmembrane helix</keyword>
<feature type="transmembrane region" description="Helical" evidence="7">
    <location>
        <begin position="115"/>
        <end position="135"/>
    </location>
</feature>
<dbReference type="NCBIfam" id="TIGR00374">
    <property type="entry name" value="flippase-like domain"/>
    <property type="match status" value="1"/>
</dbReference>
<keyword evidence="2" id="KW-1003">Cell membrane</keyword>
<dbReference type="PANTHER" id="PTHR39087">
    <property type="entry name" value="UPF0104 MEMBRANE PROTEIN MJ1595"/>
    <property type="match status" value="1"/>
</dbReference>
<dbReference type="Pfam" id="PF03706">
    <property type="entry name" value="LPG_synthase_TM"/>
    <property type="match status" value="1"/>
</dbReference>
<feature type="transmembrane region" description="Helical" evidence="7">
    <location>
        <begin position="628"/>
        <end position="650"/>
    </location>
</feature>
<evidence type="ECO:0000256" key="7">
    <source>
        <dbReference type="SAM" id="Phobius"/>
    </source>
</evidence>
<dbReference type="GO" id="GO:0005886">
    <property type="term" value="C:plasma membrane"/>
    <property type="evidence" value="ECO:0007669"/>
    <property type="project" value="UniProtKB-SubCell"/>
</dbReference>
<sequence>MSNAASVSSKDRHPASAHGQTTVLDSPPHLTRSLGDIVHAGIALICGIIVLLTSSMLQGVTSGVESDAHTAVRSVDWLMNLPASMLQQLVTVMIVMTVLIHLLTSRAWAQSAMSVIALFVGYGAAWALSMALFRIGDTSMLSTLDSLEFGPQTMLLPDIYAGLGSFLTMAGPQRTRSSVKWGWSALLFMAVLLVAVLWYSVAGTLVSLAVGRTVGSLLRFASGTMNQGIWGNQIVQALRSIGLDPRTLSCRDRDSSIHAVPTAVLDDDLIDGSRLYDMTTRDDERYVVSVLDSQIHVAGYLNQLWQWVRLRGIPVRRDRSVFDANHHHLSMILGLAHVGLPTPRVYGTADSGESSLLVLPADGTPHPYDASMMDDAAAVAFMTYLDTANRRGYTHRHITPASLAILQDGTPIIAGWQNGDCASANANITVDRAQIIILLSACMGVERTIANARQVWDDDVLLSLSPFIQRAAVPMGTRALPECTRQLISSVRSSLQALAADDADTVQTVSISRFSLKSFITIALSVVAVAVVFTQLRPDDVIAAVRNAKPIMAALCVALSIVAWMGSALTLGIFIDKERRNWPALFITQIASGLTAVSMPAGVGPAFVNFQHLRRRGLRSADATAATSATWAVQGLTTILLTIVIGLFTGRNTLSGAIPTNTLIIVIGIVTLAFCLAMIIAPIRRLITDKYLPLAAVYARRFIDILARPDRLVIGFLGAVILNLATALSFWVALLAFGRRTNPVETIFVFLLANTLASAVPTPGGLGAVEAALTLSFSGMGVPAGIALSATLLYRVVFYWLRIPAGAVAMRWLSAHEQI</sequence>
<feature type="transmembrane region" description="Helical" evidence="7">
    <location>
        <begin position="662"/>
        <end position="683"/>
    </location>
</feature>
<proteinExistence type="predicted"/>
<protein>
    <recommendedName>
        <fullName evidence="10">Integral membrane protein</fullName>
    </recommendedName>
</protein>
<evidence type="ECO:0000256" key="4">
    <source>
        <dbReference type="ARBA" id="ARBA00022989"/>
    </source>
</evidence>
<feature type="region of interest" description="Disordered" evidence="6">
    <location>
        <begin position="1"/>
        <end position="27"/>
    </location>
</feature>
<feature type="transmembrane region" description="Helical" evidence="7">
    <location>
        <begin position="77"/>
        <end position="103"/>
    </location>
</feature>
<keyword evidence="3 7" id="KW-0812">Transmembrane</keyword>
<feature type="transmembrane region" description="Helical" evidence="7">
    <location>
        <begin position="582"/>
        <end position="608"/>
    </location>
</feature>
<dbReference type="eggNOG" id="COG0392">
    <property type="taxonomic scope" value="Bacteria"/>
</dbReference>
<gene>
    <name evidence="8" type="ORF">BMIN_0361</name>
</gene>
<evidence type="ECO:0000256" key="1">
    <source>
        <dbReference type="ARBA" id="ARBA00004651"/>
    </source>
</evidence>
<reference evidence="8 9" key="1">
    <citation type="submission" date="2014-03" db="EMBL/GenBank/DDBJ databases">
        <title>Genomics of Bifidobacteria.</title>
        <authorList>
            <person name="Ventura M."/>
            <person name="Milani C."/>
            <person name="Lugli G.A."/>
        </authorList>
    </citation>
    <scope>NUCLEOTIDE SEQUENCE [LARGE SCALE GENOMIC DNA]</scope>
    <source>
        <strain evidence="8 9">LMG 11592</strain>
    </source>
</reference>
<feature type="transmembrane region" description="Helical" evidence="7">
    <location>
        <begin position="712"/>
        <end position="735"/>
    </location>
</feature>
<dbReference type="RefSeq" id="WP_022860491.1">
    <property type="nucleotide sequence ID" value="NZ_JGZD01000009.1"/>
</dbReference>
<accession>A0A087BN66</accession>
<evidence type="ECO:0000256" key="3">
    <source>
        <dbReference type="ARBA" id="ARBA00022692"/>
    </source>
</evidence>
<feature type="transmembrane region" description="Helical" evidence="7">
    <location>
        <begin position="551"/>
        <end position="575"/>
    </location>
</feature>
<evidence type="ECO:0000313" key="9">
    <source>
        <dbReference type="Proteomes" id="UP000029014"/>
    </source>
</evidence>
<dbReference type="PANTHER" id="PTHR39087:SF2">
    <property type="entry name" value="UPF0104 MEMBRANE PROTEIN MJ1595"/>
    <property type="match status" value="1"/>
</dbReference>